<evidence type="ECO:0000256" key="9">
    <source>
        <dbReference type="SAM" id="Phobius"/>
    </source>
</evidence>
<feature type="transmembrane region" description="Helical" evidence="9">
    <location>
        <begin position="207"/>
        <end position="225"/>
    </location>
</feature>
<dbReference type="GeneID" id="9831593"/>
<evidence type="ECO:0000256" key="6">
    <source>
        <dbReference type="ARBA" id="ARBA00023136"/>
    </source>
</evidence>
<evidence type="ECO:0000256" key="3">
    <source>
        <dbReference type="ARBA" id="ARBA00022692"/>
    </source>
</evidence>
<reference evidence="10 11" key="2">
    <citation type="journal article" date="2014" name="BMC Genomics">
        <title>An improved genome of the model marine alga Ostreococcus tauri unfolds by assessing Illumina de novo assemblies.</title>
        <authorList>
            <person name="Blanc-Mathieu R."/>
            <person name="Verhelst B."/>
            <person name="Derelle E."/>
            <person name="Rombauts S."/>
            <person name="Bouget F.Y."/>
            <person name="Carre I."/>
            <person name="Chateau A."/>
            <person name="Eyre-Walker A."/>
            <person name="Grimsley N."/>
            <person name="Moreau H."/>
            <person name="Piegu B."/>
            <person name="Rivals E."/>
            <person name="Schackwitz W."/>
            <person name="Van de Peer Y."/>
            <person name="Piganeau G."/>
        </authorList>
    </citation>
    <scope>NUCLEOTIDE SEQUENCE [LARGE SCALE GENOMIC DNA]</scope>
    <source>
        <strain evidence="11">OTTH 0595 / CCAP 157/2 / RCC745</strain>
    </source>
</reference>
<dbReference type="STRING" id="70448.A0A090N4V7"/>
<keyword evidence="3 9" id="KW-0812">Transmembrane</keyword>
<feature type="transmembrane region" description="Helical" evidence="9">
    <location>
        <begin position="231"/>
        <end position="248"/>
    </location>
</feature>
<reference evidence="11" key="1">
    <citation type="journal article" date="2006" name="Proc. Natl. Acad. Sci. U.S.A.">
        <title>Genome analysis of the smallest free-living eukaryote Ostreococcus tauri unveils many unique features.</title>
        <authorList>
            <person name="Derelle E."/>
            <person name="Ferraz C."/>
            <person name="Rombauts S."/>
            <person name="Rouze P."/>
            <person name="Worden A.Z."/>
            <person name="Robbens S."/>
            <person name="Partensky F."/>
            <person name="Degroeve S."/>
            <person name="Echeynie S."/>
            <person name="Cooke R."/>
            <person name="Saeys Y."/>
            <person name="Wuyts J."/>
            <person name="Jabbari K."/>
            <person name="Bowler C."/>
            <person name="Panaud O."/>
            <person name="Piegu B."/>
            <person name="Ball S.G."/>
            <person name="Ral J.-P."/>
            <person name="Bouget F.-Y."/>
            <person name="Piganeau G."/>
            <person name="De Baets B."/>
            <person name="Picard A."/>
            <person name="Delseny M."/>
            <person name="Demaille J."/>
            <person name="Van de Peer Y."/>
            <person name="Moreau H."/>
        </authorList>
    </citation>
    <scope>NUCLEOTIDE SEQUENCE [LARGE SCALE GENOMIC DNA]</scope>
    <source>
        <strain evidence="11">OTTH 0595 / CCAP 157/2 / RCC745</strain>
    </source>
</reference>
<organism evidence="10 11">
    <name type="scientific">Ostreococcus tauri</name>
    <name type="common">Marine green alga</name>
    <dbReference type="NCBI Taxonomy" id="70448"/>
    <lineage>
        <taxon>Eukaryota</taxon>
        <taxon>Viridiplantae</taxon>
        <taxon>Chlorophyta</taxon>
        <taxon>Mamiellophyceae</taxon>
        <taxon>Mamiellales</taxon>
        <taxon>Bathycoccaceae</taxon>
        <taxon>Ostreococcus</taxon>
    </lineage>
</organism>
<dbReference type="PANTHER" id="PTHR31587">
    <property type="entry name" value="TRANSMEMBRANE PROTEIN (DUF2215)"/>
    <property type="match status" value="1"/>
</dbReference>
<feature type="region of interest" description="Disordered" evidence="8">
    <location>
        <begin position="521"/>
        <end position="547"/>
    </location>
</feature>
<gene>
    <name evidence="10" type="ORF">OT_ostta08g02110</name>
</gene>
<feature type="transmembrane region" description="Helical" evidence="9">
    <location>
        <begin position="384"/>
        <end position="405"/>
    </location>
</feature>
<comment type="similarity">
    <text evidence="2">Belongs to the NEMP family.</text>
</comment>
<dbReference type="FunCoup" id="A0A090N4V7">
    <property type="interactions" value="635"/>
</dbReference>
<feature type="region of interest" description="Disordered" evidence="8">
    <location>
        <begin position="464"/>
        <end position="484"/>
    </location>
</feature>
<feature type="region of interest" description="Disordered" evidence="8">
    <location>
        <begin position="1"/>
        <end position="21"/>
    </location>
</feature>
<keyword evidence="5 9" id="KW-1133">Transmembrane helix</keyword>
<comment type="caution">
    <text evidence="10">The sequence shown here is derived from an EMBL/GenBank/DDBJ whole genome shotgun (WGS) entry which is preliminary data.</text>
</comment>
<keyword evidence="4" id="KW-0732">Signal</keyword>
<evidence type="ECO:0000313" key="11">
    <source>
        <dbReference type="Proteomes" id="UP000009170"/>
    </source>
</evidence>
<evidence type="ECO:0000256" key="4">
    <source>
        <dbReference type="ARBA" id="ARBA00022729"/>
    </source>
</evidence>
<keyword evidence="11" id="KW-1185">Reference proteome</keyword>
<evidence type="ECO:0000256" key="1">
    <source>
        <dbReference type="ARBA" id="ARBA00004575"/>
    </source>
</evidence>
<evidence type="ECO:0000256" key="8">
    <source>
        <dbReference type="SAM" id="MobiDB-lite"/>
    </source>
</evidence>
<feature type="transmembrane region" description="Helical" evidence="9">
    <location>
        <begin position="356"/>
        <end position="378"/>
    </location>
</feature>
<evidence type="ECO:0000256" key="5">
    <source>
        <dbReference type="ARBA" id="ARBA00022989"/>
    </source>
</evidence>
<keyword evidence="6 9" id="KW-0472">Membrane</keyword>
<dbReference type="AlphaFoldDB" id="A0A090N4V7"/>
<evidence type="ECO:0000313" key="10">
    <source>
        <dbReference type="EMBL" id="CEG01476.1"/>
    </source>
</evidence>
<dbReference type="GO" id="GO:0005637">
    <property type="term" value="C:nuclear inner membrane"/>
    <property type="evidence" value="ECO:0007669"/>
    <property type="project" value="UniProtKB-SubCell"/>
</dbReference>
<evidence type="ECO:0000256" key="2">
    <source>
        <dbReference type="ARBA" id="ARBA00005748"/>
    </source>
</evidence>
<name>A0A090N4V7_OSTTA</name>
<feature type="compositionally biased region" description="Basic and acidic residues" evidence="8">
    <location>
        <begin position="472"/>
        <end position="484"/>
    </location>
</feature>
<feature type="transmembrane region" description="Helical" evidence="9">
    <location>
        <begin position="321"/>
        <end position="344"/>
    </location>
</feature>
<feature type="transmembrane region" description="Helical" evidence="9">
    <location>
        <begin position="260"/>
        <end position="276"/>
    </location>
</feature>
<dbReference type="KEGG" id="ota:OT_ostta08g02110"/>
<dbReference type="Pfam" id="PF10225">
    <property type="entry name" value="NEMP"/>
    <property type="match status" value="1"/>
</dbReference>
<keyword evidence="7" id="KW-0539">Nucleus</keyword>
<protein>
    <submittedName>
        <fullName evidence="10">Transmembrane protein 194</fullName>
    </submittedName>
</protein>
<dbReference type="PANTHER" id="PTHR31587:SF4">
    <property type="entry name" value="TRANSMEMBRANE PROTEIN (DUF2215)"/>
    <property type="match status" value="1"/>
</dbReference>
<dbReference type="InterPro" id="IPR019358">
    <property type="entry name" value="NEMP_fam"/>
</dbReference>
<dbReference type="RefSeq" id="XP_022840979.1">
    <property type="nucleotide sequence ID" value="XM_022983574.1"/>
</dbReference>
<proteinExistence type="inferred from homology"/>
<accession>A0A090N4V7</accession>
<comment type="subcellular location">
    <subcellularLocation>
        <location evidence="1">Nucleus inner membrane</location>
        <topology evidence="1">Multi-pass membrane protein</topology>
        <orientation evidence="1">Nucleoplasmic side</orientation>
    </subcellularLocation>
</comment>
<dbReference type="InParanoid" id="A0A090N4V7"/>
<dbReference type="OrthoDB" id="498407at2759"/>
<dbReference type="Proteomes" id="UP000009170">
    <property type="component" value="Unassembled WGS sequence"/>
</dbReference>
<evidence type="ECO:0000256" key="7">
    <source>
        <dbReference type="ARBA" id="ARBA00023242"/>
    </source>
</evidence>
<dbReference type="EMBL" id="CAID01000008">
    <property type="protein sequence ID" value="CEG01476.1"/>
    <property type="molecule type" value="Genomic_DNA"/>
</dbReference>
<sequence length="597" mass="65651">MRASDRERASGAGARRGARARRKRGANVVLSPLSRVVALCALACVGVDARGERTRGLEGVMLLGDGSAPTSVYVDGPQMTVDASARAPSGVSVRGHGRWDARRLFHEVAVSVRDASGTYTSAQCSMRHVWTVPVFNTTTNVTKMEWRSAPAFTTARKMDAQGRSTTTMTIGPYEKGYLLTPRCRVGGGKGTAIKYTVWATSHFQMKLLGRLVVGVVLLVVAPHVANSVTCFYTVAMTLSTLALAMIVIHRFARSIPGGRMAKRTIVLAGFATYHFVPAEQWQSVMDMYMQVSMKPVTMVLHLIKRRYASASLETILSEDPWALYGALTGFGLIVLGAGVGRWLVKSFVLDTMTGGVAAPVRSFVTTFIRFIGCGLIQFSSRDVSSATAMVVCAVTYCLYAPVVRVSDRIVDAARRTVHGSSSNDDYHDEFHLHRLSNSESESDSEEVERTRGALYTFGLRRRRRPLPESLDPDPRTPPRRMDTARMDTPNLERRYLIHYVHHNVIRALRYVPGVQWFVQSTSTTESHTRRGSDESAAETEVPPVGSAARAHGRFLTEEEHVATGAIATDQALEHLAKSPEFAIWLAKNAHRVRVTPR</sequence>